<proteinExistence type="predicted"/>
<dbReference type="EMBL" id="NHYE01004724">
    <property type="protein sequence ID" value="PPQ82630.1"/>
    <property type="molecule type" value="Genomic_DNA"/>
</dbReference>
<evidence type="ECO:0000313" key="2">
    <source>
        <dbReference type="EMBL" id="PPQ82630.1"/>
    </source>
</evidence>
<evidence type="ECO:0000313" key="3">
    <source>
        <dbReference type="Proteomes" id="UP000284706"/>
    </source>
</evidence>
<gene>
    <name evidence="2" type="ORF">CVT26_001386</name>
</gene>
<feature type="compositionally biased region" description="Basic and acidic residues" evidence="1">
    <location>
        <begin position="317"/>
        <end position="329"/>
    </location>
</feature>
<dbReference type="InParanoid" id="A0A409WVT6"/>
<dbReference type="STRING" id="231916.A0A409WVT6"/>
<keyword evidence="3" id="KW-1185">Reference proteome</keyword>
<accession>A0A409WVT6</accession>
<reference evidence="2 3" key="1">
    <citation type="journal article" date="2018" name="Evol. Lett.">
        <title>Horizontal gene cluster transfer increased hallucinogenic mushroom diversity.</title>
        <authorList>
            <person name="Reynolds H.T."/>
            <person name="Vijayakumar V."/>
            <person name="Gluck-Thaler E."/>
            <person name="Korotkin H.B."/>
            <person name="Matheny P.B."/>
            <person name="Slot J.C."/>
        </authorList>
    </citation>
    <scope>NUCLEOTIDE SEQUENCE [LARGE SCALE GENOMIC DNA]</scope>
    <source>
        <strain evidence="2 3">SRW20</strain>
    </source>
</reference>
<feature type="compositionally biased region" description="Acidic residues" evidence="1">
    <location>
        <begin position="343"/>
        <end position="357"/>
    </location>
</feature>
<dbReference type="SUPFAM" id="SSF53098">
    <property type="entry name" value="Ribonuclease H-like"/>
    <property type="match status" value="1"/>
</dbReference>
<feature type="compositionally biased region" description="Polar residues" evidence="1">
    <location>
        <begin position="289"/>
        <end position="303"/>
    </location>
</feature>
<feature type="region of interest" description="Disordered" evidence="1">
    <location>
        <begin position="317"/>
        <end position="357"/>
    </location>
</feature>
<dbReference type="AlphaFoldDB" id="A0A409WVT6"/>
<feature type="region of interest" description="Disordered" evidence="1">
    <location>
        <begin position="278"/>
        <end position="303"/>
    </location>
</feature>
<evidence type="ECO:0000256" key="1">
    <source>
        <dbReference type="SAM" id="MobiDB-lite"/>
    </source>
</evidence>
<sequence>MLSSQYRLIKVGSPPLKALTCLESNDATVGDVYIFWHATIWAIKEELTRPRCEIPSRVQEQIVGILNARHDQLFTKGKLASASELYLPGAYLNPVYLTSDLFNRDRAPENQAIEYSGISHFSTFKRVMRFLVQSAESEVMKGHEEALTKWKGRATEFRNQLLNELKMYARQQFPFNTRVDGNKAIIAWWQASQGHELAQILPILAIKIFSVRVNSMAEERTVSAFTWITPALRSRLSLLEAQATNVLTSFVLEARKHSTPRPTVKFYDVKSKILRTSGVTPESERLQTGKGTQSGRQDASENSINLRSKYLSNFLASEKEAEKKKDGEGKAAQSATPSKQGEGDGEDNDFSMDFDSD</sequence>
<protein>
    <submittedName>
        <fullName evidence="2">Uncharacterized protein</fullName>
    </submittedName>
</protein>
<organism evidence="2 3">
    <name type="scientific">Gymnopilus dilepis</name>
    <dbReference type="NCBI Taxonomy" id="231916"/>
    <lineage>
        <taxon>Eukaryota</taxon>
        <taxon>Fungi</taxon>
        <taxon>Dikarya</taxon>
        <taxon>Basidiomycota</taxon>
        <taxon>Agaricomycotina</taxon>
        <taxon>Agaricomycetes</taxon>
        <taxon>Agaricomycetidae</taxon>
        <taxon>Agaricales</taxon>
        <taxon>Agaricineae</taxon>
        <taxon>Hymenogastraceae</taxon>
        <taxon>Gymnopilus</taxon>
    </lineage>
</organism>
<name>A0A409WVT6_9AGAR</name>
<comment type="caution">
    <text evidence="2">The sequence shown here is derived from an EMBL/GenBank/DDBJ whole genome shotgun (WGS) entry which is preliminary data.</text>
</comment>
<dbReference type="OrthoDB" id="3236755at2759"/>
<dbReference type="InterPro" id="IPR012337">
    <property type="entry name" value="RNaseH-like_sf"/>
</dbReference>
<dbReference type="Proteomes" id="UP000284706">
    <property type="component" value="Unassembled WGS sequence"/>
</dbReference>